<dbReference type="PROSITE" id="PS51384">
    <property type="entry name" value="FAD_FR"/>
    <property type="match status" value="1"/>
</dbReference>
<dbReference type="EMBL" id="CXWC01000010">
    <property type="protein sequence ID" value="CTQ70559.1"/>
    <property type="molecule type" value="Genomic_DNA"/>
</dbReference>
<evidence type="ECO:0000313" key="12">
    <source>
        <dbReference type="EMBL" id="CTQ70559.1"/>
    </source>
</evidence>
<dbReference type="PROSITE" id="PS00197">
    <property type="entry name" value="2FE2S_FER_1"/>
    <property type="match status" value="1"/>
</dbReference>
<dbReference type="GO" id="GO:0050660">
    <property type="term" value="F:flavin adenine dinucleotide binding"/>
    <property type="evidence" value="ECO:0007669"/>
    <property type="project" value="TreeGrafter"/>
</dbReference>
<dbReference type="GO" id="GO:0046872">
    <property type="term" value="F:metal ion binding"/>
    <property type="evidence" value="ECO:0007669"/>
    <property type="project" value="UniProtKB-KW"/>
</dbReference>
<sequence>MARFHSLEVTDIRRDTRDAVVVTLKPEETEADAFGFVQGQYLTFRRNFDGEELRRSYSICTGLDEGCLKVGIKRVDGGAFSTWANEELKVGDRLEAMTPMGRFFTELEPGAAKSYLGFAGGSGITPVLSIIKTVLAREPHSNFTLIYANRQTSSIMFREELEDLKNRYLGRFSLIHILETESQEIDLFTGRIDAEKMEMLFRLWIDAEEVDTAFICGPEPMMLTIADSLRSHGLGDDQIRFELFASTQPGRTKSPVASKAVAAGSGTCEVSVTLDGTTRNFQMDKSGTSVLEAAVANAMDAPFACKAGVCSTCRARVIEGEVEMEVNHALEDYEVRAGYVLSCQCIPVSDKVVISYDE</sequence>
<evidence type="ECO:0000256" key="7">
    <source>
        <dbReference type="ARBA" id="ARBA00023004"/>
    </source>
</evidence>
<evidence type="ECO:0000256" key="6">
    <source>
        <dbReference type="ARBA" id="ARBA00023002"/>
    </source>
</evidence>
<gene>
    <name evidence="12" type="primary">paaE</name>
    <name evidence="12" type="ORF">LA5096_02569</name>
</gene>
<comment type="cofactor">
    <cofactor evidence="9">
        <name>[2Fe-2S] cluster</name>
        <dbReference type="ChEBI" id="CHEBI:190135"/>
    </cofactor>
</comment>
<dbReference type="InterPro" id="IPR017938">
    <property type="entry name" value="Riboflavin_synthase-like_b-brl"/>
</dbReference>
<dbReference type="GO" id="GO:0016491">
    <property type="term" value="F:oxidoreductase activity"/>
    <property type="evidence" value="ECO:0007669"/>
    <property type="project" value="UniProtKB-KW"/>
</dbReference>
<dbReference type="RefSeq" id="WP_055113227.1">
    <property type="nucleotide sequence ID" value="NZ_CXWA01000001.1"/>
</dbReference>
<dbReference type="GO" id="GO:0051537">
    <property type="term" value="F:2 iron, 2 sulfur cluster binding"/>
    <property type="evidence" value="ECO:0007669"/>
    <property type="project" value="UniProtKB-KW"/>
</dbReference>
<evidence type="ECO:0000256" key="4">
    <source>
        <dbReference type="ARBA" id="ARBA00022723"/>
    </source>
</evidence>
<dbReference type="InterPro" id="IPR006058">
    <property type="entry name" value="2Fe2S_fd_BS"/>
</dbReference>
<dbReference type="Pfam" id="PF00175">
    <property type="entry name" value="NAD_binding_1"/>
    <property type="match status" value="1"/>
</dbReference>
<dbReference type="PANTHER" id="PTHR47354">
    <property type="entry name" value="NADH OXIDOREDUCTASE HCR"/>
    <property type="match status" value="1"/>
</dbReference>
<dbReference type="InterPro" id="IPR008333">
    <property type="entry name" value="Cbr1-like_FAD-bd_dom"/>
</dbReference>
<dbReference type="PRINTS" id="PR00371">
    <property type="entry name" value="FPNCR"/>
</dbReference>
<dbReference type="CDD" id="cd00207">
    <property type="entry name" value="fer2"/>
    <property type="match status" value="1"/>
</dbReference>
<dbReference type="GeneID" id="97669945"/>
<dbReference type="PRINTS" id="PR00406">
    <property type="entry name" value="CYTB5RDTASE"/>
</dbReference>
<keyword evidence="3" id="KW-0001">2Fe-2S</keyword>
<evidence type="ECO:0000313" key="13">
    <source>
        <dbReference type="Proteomes" id="UP000049983"/>
    </source>
</evidence>
<keyword evidence="13" id="KW-1185">Reference proteome</keyword>
<dbReference type="OrthoDB" id="9796486at2"/>
<dbReference type="Proteomes" id="UP000049983">
    <property type="component" value="Unassembled WGS sequence"/>
</dbReference>
<dbReference type="STRING" id="311410.LA5095_01314"/>
<feature type="domain" description="FAD-binding FR-type" evidence="11">
    <location>
        <begin position="2"/>
        <end position="106"/>
    </location>
</feature>
<dbReference type="SUPFAM" id="SSF54292">
    <property type="entry name" value="2Fe-2S ferredoxin-like"/>
    <property type="match status" value="1"/>
</dbReference>
<dbReference type="EC" id="1.-.-.-" evidence="12"/>
<evidence type="ECO:0000256" key="5">
    <source>
        <dbReference type="ARBA" id="ARBA00022827"/>
    </source>
</evidence>
<dbReference type="PANTHER" id="PTHR47354:SF8">
    <property type="entry name" value="1,2-PHENYLACETYL-COA EPOXIDASE, SUBUNIT E"/>
    <property type="match status" value="1"/>
</dbReference>
<name>A0A0M6Z547_9HYPH</name>
<dbReference type="AlphaFoldDB" id="A0A0M6Z547"/>
<keyword evidence="2" id="KW-0285">Flavoprotein</keyword>
<accession>A0A0M6Z547</accession>
<protein>
    <submittedName>
        <fullName evidence="12">1,2-phenylacetyl-CoA epoxidase, subunit E</fullName>
        <ecNumber evidence="12">1.-.-.-</ecNumber>
    </submittedName>
</protein>
<comment type="cofactor">
    <cofactor evidence="1">
        <name>FAD</name>
        <dbReference type="ChEBI" id="CHEBI:57692"/>
    </cofactor>
</comment>
<keyword evidence="6 12" id="KW-0560">Oxidoreductase</keyword>
<dbReference type="SUPFAM" id="SSF63380">
    <property type="entry name" value="Riboflavin synthase domain-like"/>
    <property type="match status" value="1"/>
</dbReference>
<evidence type="ECO:0000256" key="1">
    <source>
        <dbReference type="ARBA" id="ARBA00001974"/>
    </source>
</evidence>
<dbReference type="Pfam" id="PF00970">
    <property type="entry name" value="FAD_binding_6"/>
    <property type="match status" value="1"/>
</dbReference>
<dbReference type="NCBIfam" id="TIGR02160">
    <property type="entry name" value="PA_CoA_Oxy5"/>
    <property type="match status" value="1"/>
</dbReference>
<evidence type="ECO:0000259" key="11">
    <source>
        <dbReference type="PROSITE" id="PS51384"/>
    </source>
</evidence>
<dbReference type="Gene3D" id="2.40.30.10">
    <property type="entry name" value="Translation factors"/>
    <property type="match status" value="1"/>
</dbReference>
<dbReference type="InterPro" id="IPR050415">
    <property type="entry name" value="MRET"/>
</dbReference>
<evidence type="ECO:0000259" key="10">
    <source>
        <dbReference type="PROSITE" id="PS51085"/>
    </source>
</evidence>
<dbReference type="InterPro" id="IPR012675">
    <property type="entry name" value="Beta-grasp_dom_sf"/>
</dbReference>
<organism evidence="12 13">
    <name type="scientific">Roseibium album</name>
    <dbReference type="NCBI Taxonomy" id="311410"/>
    <lineage>
        <taxon>Bacteria</taxon>
        <taxon>Pseudomonadati</taxon>
        <taxon>Pseudomonadota</taxon>
        <taxon>Alphaproteobacteria</taxon>
        <taxon>Hyphomicrobiales</taxon>
        <taxon>Stappiaceae</taxon>
        <taxon>Roseibium</taxon>
    </lineage>
</organism>
<dbReference type="Gene3D" id="3.10.20.30">
    <property type="match status" value="1"/>
</dbReference>
<keyword evidence="8" id="KW-0411">Iron-sulfur</keyword>
<reference evidence="13" key="1">
    <citation type="submission" date="2015-07" db="EMBL/GenBank/DDBJ databases">
        <authorList>
            <person name="Rodrigo-Torres Lidia"/>
            <person name="Arahal R.David."/>
        </authorList>
    </citation>
    <scope>NUCLEOTIDE SEQUENCE [LARGE SCALE GENOMIC DNA]</scope>
    <source>
        <strain evidence="13">CECT 5096</strain>
    </source>
</reference>
<evidence type="ECO:0000256" key="9">
    <source>
        <dbReference type="ARBA" id="ARBA00034078"/>
    </source>
</evidence>
<dbReference type="Gene3D" id="3.40.50.80">
    <property type="entry name" value="Nucleotide-binding domain of ferredoxin-NADP reductase (FNR) module"/>
    <property type="match status" value="1"/>
</dbReference>
<feature type="domain" description="2Fe-2S ferredoxin-type" evidence="10">
    <location>
        <begin position="268"/>
        <end position="358"/>
    </location>
</feature>
<dbReference type="InterPro" id="IPR039261">
    <property type="entry name" value="FNR_nucleotide-bd"/>
</dbReference>
<dbReference type="InterPro" id="IPR001041">
    <property type="entry name" value="2Fe-2S_ferredoxin-type"/>
</dbReference>
<proteinExistence type="predicted"/>
<dbReference type="PROSITE" id="PS51085">
    <property type="entry name" value="2FE2S_FER_2"/>
    <property type="match status" value="1"/>
</dbReference>
<dbReference type="InterPro" id="IPR036010">
    <property type="entry name" value="2Fe-2S_ferredoxin-like_sf"/>
</dbReference>
<evidence type="ECO:0000256" key="8">
    <source>
        <dbReference type="ARBA" id="ARBA00023014"/>
    </source>
</evidence>
<evidence type="ECO:0000256" key="2">
    <source>
        <dbReference type="ARBA" id="ARBA00022630"/>
    </source>
</evidence>
<evidence type="ECO:0000256" key="3">
    <source>
        <dbReference type="ARBA" id="ARBA00022714"/>
    </source>
</evidence>
<dbReference type="CDD" id="cd06214">
    <property type="entry name" value="PA_degradation_oxidoreductase_like"/>
    <property type="match status" value="1"/>
</dbReference>
<dbReference type="InterPro" id="IPR011884">
    <property type="entry name" value="PaaE"/>
</dbReference>
<keyword evidence="7" id="KW-0408">Iron</keyword>
<dbReference type="InterPro" id="IPR001709">
    <property type="entry name" value="Flavoprot_Pyr_Nucl_cyt_Rdtase"/>
</dbReference>
<dbReference type="InterPro" id="IPR017927">
    <property type="entry name" value="FAD-bd_FR_type"/>
</dbReference>
<dbReference type="GO" id="GO:0010124">
    <property type="term" value="P:phenylacetate catabolic process"/>
    <property type="evidence" value="ECO:0007669"/>
    <property type="project" value="InterPro"/>
</dbReference>
<dbReference type="Pfam" id="PF00111">
    <property type="entry name" value="Fer2"/>
    <property type="match status" value="1"/>
</dbReference>
<dbReference type="InterPro" id="IPR001433">
    <property type="entry name" value="OxRdtase_FAD/NAD-bd"/>
</dbReference>
<keyword evidence="5" id="KW-0274">FAD</keyword>
<keyword evidence="4" id="KW-0479">Metal-binding</keyword>
<dbReference type="SUPFAM" id="SSF52343">
    <property type="entry name" value="Ferredoxin reductase-like, C-terminal NADP-linked domain"/>
    <property type="match status" value="1"/>
</dbReference>